<keyword evidence="2" id="KW-0677">Repeat</keyword>
<evidence type="ECO:0000256" key="3">
    <source>
        <dbReference type="ARBA" id="ARBA00023043"/>
    </source>
</evidence>
<dbReference type="InterPro" id="IPR011333">
    <property type="entry name" value="SKP1/BTB/POZ_sf"/>
</dbReference>
<protein>
    <recommendedName>
        <fullName evidence="4">BTB domain-containing protein</fullName>
    </recommendedName>
</protein>
<proteinExistence type="inferred from homology"/>
<sequence>MTDTKVHKWDKRSESDEKLPRHDFSTTLEYIQQCSNDMNEHSQKYFLDPESSNYKAFWLACARENNFDRFKKLMNMIQVYKMDINKITPWKITGYMIVCAYNPNVNIVRYLVEQLKVDTKICHSEDKYNGFQLACFNNDVEIIRYLKENKKVEKKSKYDLDESGLLLIFETKKIEVIKFLVEEYKYDILKNRKIAIREKPTQTENAFLFACKRNTNLPVIRYLVKHLNNLGININNCHDENKCNALMGACGPLQTSEVVKFLVEETNIDIYAKDTDGLNCIIYLIISASKCEEKILFEKLEHLDQKFDINAKLDGKRNTLMNACVTCDNLELVKLIASKTFNLNEIDEEDNTAFISACRYNKNIQIIKYFIEDLKININNLTNNMEKISPECKKYLIDSKYYLLIDESQSLEDKKIETDQNIYQEIVSSCLKGYTRNTLLFEKLNYKKILSLTKKGLYIEPETGMPIHELKIIKLPFKHLIPENFLQEKKDYLIDAIFRINNTTYYGHRQLIFAQSETLMNLFTMANISNQRAHAENIELISTIDSEIVEIYLRTFYTGELDEIKNLDVSKLIDLCQFVEKYPTNLLTVENLEQYLVSRYDTRYLDFYISLVERNCLYHLMKLVYQKK</sequence>
<keyword evidence="3" id="KW-0040">ANK repeat</keyword>
<dbReference type="InterPro" id="IPR036770">
    <property type="entry name" value="Ankyrin_rpt-contain_sf"/>
</dbReference>
<dbReference type="Gene3D" id="1.25.40.20">
    <property type="entry name" value="Ankyrin repeat-containing domain"/>
    <property type="match status" value="3"/>
</dbReference>
<dbReference type="SMART" id="SM00248">
    <property type="entry name" value="ANK"/>
    <property type="match status" value="5"/>
</dbReference>
<dbReference type="InterPro" id="IPR051165">
    <property type="entry name" value="Multifunctional_ANK_Repeat"/>
</dbReference>
<evidence type="ECO:0000259" key="4">
    <source>
        <dbReference type="PROSITE" id="PS50097"/>
    </source>
</evidence>
<dbReference type="CDD" id="cd18186">
    <property type="entry name" value="BTB_POZ_ZBTB_KLHL-like"/>
    <property type="match status" value="1"/>
</dbReference>
<dbReference type="PANTHER" id="PTHR24123">
    <property type="entry name" value="ANKYRIN REPEAT-CONTAINING"/>
    <property type="match status" value="1"/>
</dbReference>
<dbReference type="SUPFAM" id="SSF48403">
    <property type="entry name" value="Ankyrin repeat"/>
    <property type="match status" value="2"/>
</dbReference>
<dbReference type="InterPro" id="IPR000210">
    <property type="entry name" value="BTB/POZ_dom"/>
</dbReference>
<reference evidence="5" key="1">
    <citation type="submission" date="2018-10" db="EMBL/GenBank/DDBJ databases">
        <title>Hidden diversity of soil giant viruses.</title>
        <authorList>
            <person name="Schulz F."/>
            <person name="Alteio L."/>
            <person name="Goudeau D."/>
            <person name="Ryan E.M."/>
            <person name="Malmstrom R.R."/>
            <person name="Blanchard J."/>
            <person name="Woyke T."/>
        </authorList>
    </citation>
    <scope>NUCLEOTIDE SEQUENCE</scope>
    <source>
        <strain evidence="5">DSV1</strain>
    </source>
</reference>
<comment type="similarity">
    <text evidence="1">Belongs to the mimivirus BTB/WD family.</text>
</comment>
<feature type="domain" description="BTB" evidence="4">
    <location>
        <begin position="494"/>
        <end position="565"/>
    </location>
</feature>
<dbReference type="PROSITE" id="PS50097">
    <property type="entry name" value="BTB"/>
    <property type="match status" value="1"/>
</dbReference>
<dbReference type="EMBL" id="MK072042">
    <property type="protein sequence ID" value="AYV77388.1"/>
    <property type="molecule type" value="Genomic_DNA"/>
</dbReference>
<gene>
    <name evidence="5" type="ORF">Dasosvirus1_23</name>
</gene>
<evidence type="ECO:0000313" key="5">
    <source>
        <dbReference type="EMBL" id="AYV77388.1"/>
    </source>
</evidence>
<dbReference type="Gene3D" id="3.30.710.10">
    <property type="entry name" value="Potassium Channel Kv1.1, Chain A"/>
    <property type="match status" value="1"/>
</dbReference>
<dbReference type="InterPro" id="IPR002110">
    <property type="entry name" value="Ankyrin_rpt"/>
</dbReference>
<name>A0A3G4ZR62_9VIRU</name>
<evidence type="ECO:0000256" key="1">
    <source>
        <dbReference type="ARBA" id="ARBA00006497"/>
    </source>
</evidence>
<accession>A0A3G4ZR62</accession>
<organism evidence="5">
    <name type="scientific">Dasosvirus sp</name>
    <dbReference type="NCBI Taxonomy" id="2487764"/>
    <lineage>
        <taxon>Viruses</taxon>
        <taxon>Varidnaviria</taxon>
        <taxon>Bamfordvirae</taxon>
        <taxon>Nucleocytoviricota</taxon>
        <taxon>Megaviricetes</taxon>
        <taxon>Imitervirales</taxon>
        <taxon>Mimiviridae</taxon>
        <taxon>Klosneuvirinae</taxon>
    </lineage>
</organism>
<evidence type="ECO:0000256" key="2">
    <source>
        <dbReference type="ARBA" id="ARBA00022737"/>
    </source>
</evidence>
<dbReference type="Pfam" id="PF12796">
    <property type="entry name" value="Ank_2"/>
    <property type="match status" value="2"/>
</dbReference>
<dbReference type="SUPFAM" id="SSF54695">
    <property type="entry name" value="POZ domain"/>
    <property type="match status" value="1"/>
</dbReference>